<comment type="caution">
    <text evidence="1">The sequence shown here is derived from an EMBL/GenBank/DDBJ whole genome shotgun (WGS) entry which is preliminary data.</text>
</comment>
<organism evidence="1 2">
    <name type="scientific">Taishania pollutisoli</name>
    <dbReference type="NCBI Taxonomy" id="2766479"/>
    <lineage>
        <taxon>Bacteria</taxon>
        <taxon>Pseudomonadati</taxon>
        <taxon>Bacteroidota</taxon>
        <taxon>Flavobacteriia</taxon>
        <taxon>Flavobacteriales</taxon>
        <taxon>Crocinitomicaceae</taxon>
        <taxon>Taishania</taxon>
    </lineage>
</organism>
<name>A0A8J6PLQ2_9FLAO</name>
<accession>A0A8J6PLQ2</accession>
<dbReference type="EMBL" id="JACVEL010000007">
    <property type="protein sequence ID" value="MBC9813065.1"/>
    <property type="molecule type" value="Genomic_DNA"/>
</dbReference>
<evidence type="ECO:0000313" key="2">
    <source>
        <dbReference type="Proteomes" id="UP000652681"/>
    </source>
</evidence>
<reference evidence="1" key="1">
    <citation type="submission" date="2020-09" db="EMBL/GenBank/DDBJ databases">
        <title>Taishania pollutisoli gen. nov., sp. nov., Isolated from Tetrabromobisphenol A-Contaminated Soil.</title>
        <authorList>
            <person name="Chen Q."/>
        </authorList>
    </citation>
    <scope>NUCLEOTIDE SEQUENCE</scope>
    <source>
        <strain evidence="1">CZZ-1</strain>
    </source>
</reference>
<dbReference type="Proteomes" id="UP000652681">
    <property type="component" value="Unassembled WGS sequence"/>
</dbReference>
<proteinExistence type="predicted"/>
<keyword evidence="2" id="KW-1185">Reference proteome</keyword>
<gene>
    <name evidence="1" type="ORF">H9Y05_11355</name>
</gene>
<sequence length="61" mass="7121">MAKKDKVVASEYELKERINQLEKALLNSELRATAYETMIEIAEKELKINIRKKSNTKQSPR</sequence>
<dbReference type="AlphaFoldDB" id="A0A8J6PLQ2"/>
<protein>
    <submittedName>
        <fullName evidence="1">Uncharacterized protein</fullName>
    </submittedName>
</protein>
<evidence type="ECO:0000313" key="1">
    <source>
        <dbReference type="EMBL" id="MBC9813065.1"/>
    </source>
</evidence>